<dbReference type="InterPro" id="IPR022432">
    <property type="entry name" value="MqnE"/>
</dbReference>
<comment type="catalytic activity">
    <reaction evidence="6">
        <text>3-[(1-carboxyvinyl)-oxy]benzoate + S-adenosyl-L-methionine + H2O = 6-amino-6-deoxyfutalosine + hydrogencarbonate + L-methionine + H(+)</text>
        <dbReference type="Rhea" id="RHEA:33075"/>
        <dbReference type="ChEBI" id="CHEBI:15377"/>
        <dbReference type="ChEBI" id="CHEBI:15378"/>
        <dbReference type="ChEBI" id="CHEBI:17544"/>
        <dbReference type="ChEBI" id="CHEBI:57844"/>
        <dbReference type="ChEBI" id="CHEBI:59789"/>
        <dbReference type="ChEBI" id="CHEBI:64286"/>
        <dbReference type="ChEBI" id="CHEBI:76981"/>
        <dbReference type="EC" id="2.5.1.120"/>
    </reaction>
</comment>
<evidence type="ECO:0000313" key="10">
    <source>
        <dbReference type="EMBL" id="PTQ57630.1"/>
    </source>
</evidence>
<evidence type="ECO:0000256" key="4">
    <source>
        <dbReference type="ARBA" id="ARBA00023004"/>
    </source>
</evidence>
<dbReference type="InterPro" id="IPR058240">
    <property type="entry name" value="rSAM_sf"/>
</dbReference>
<keyword evidence="1 6" id="KW-0004">4Fe-4S</keyword>
<feature type="domain" description="Radical SAM core" evidence="9">
    <location>
        <begin position="66"/>
        <end position="303"/>
    </location>
</feature>
<dbReference type="PANTHER" id="PTHR43076">
    <property type="entry name" value="FO SYNTHASE (COFH)"/>
    <property type="match status" value="1"/>
</dbReference>
<feature type="binding site" evidence="6 7">
    <location>
        <position position="87"/>
    </location>
    <ligand>
        <name>[4Fe-4S] cluster</name>
        <dbReference type="ChEBI" id="CHEBI:49883"/>
        <note>4Fe-4S-S-AdoMet</note>
    </ligand>
</feature>
<dbReference type="GO" id="GO:0051539">
    <property type="term" value="F:4 iron, 4 sulfur cluster binding"/>
    <property type="evidence" value="ECO:0007669"/>
    <property type="project" value="UniProtKB-KW"/>
</dbReference>
<protein>
    <recommendedName>
        <fullName evidence="6">Aminodeoxyfutalosine synthase</fullName>
        <shortName evidence="6">AFL synthase</shortName>
        <shortName evidence="6">Aminofutalosine synthase</shortName>
        <ecNumber evidence="6">2.5.1.120</ecNumber>
    </recommendedName>
    <alternativeName>
        <fullName evidence="6">Menaquinone biosynthetic enzyme MqnE</fullName>
    </alternativeName>
</protein>
<comment type="caution">
    <text evidence="10">The sequence shown here is derived from an EMBL/GenBank/DDBJ whole genome shotgun (WGS) entry which is preliminary data.</text>
</comment>
<dbReference type="PROSITE" id="PS51918">
    <property type="entry name" value="RADICAL_SAM"/>
    <property type="match status" value="1"/>
</dbReference>
<organism evidence="10 11">
    <name type="scientific">Candidatus Carbonibacillus altaicus</name>
    <dbReference type="NCBI Taxonomy" id="2163959"/>
    <lineage>
        <taxon>Bacteria</taxon>
        <taxon>Bacillati</taxon>
        <taxon>Bacillota</taxon>
        <taxon>Bacilli</taxon>
        <taxon>Bacillales</taxon>
        <taxon>Candidatus Carbonibacillus</taxon>
    </lineage>
</organism>
<keyword evidence="2 6" id="KW-0949">S-adenosyl-L-methionine</keyword>
<name>A0A2R6Y4L7_9BACL</name>
<comment type="similarity">
    <text evidence="6">Belongs to the radical SAM superfamily. MqnE family.</text>
</comment>
<evidence type="ECO:0000256" key="5">
    <source>
        <dbReference type="ARBA" id="ARBA00023014"/>
    </source>
</evidence>
<evidence type="ECO:0000256" key="2">
    <source>
        <dbReference type="ARBA" id="ARBA00022691"/>
    </source>
</evidence>
<dbReference type="InterPro" id="IPR006638">
    <property type="entry name" value="Elp3/MiaA/NifB-like_rSAM"/>
</dbReference>
<dbReference type="InterPro" id="IPR045567">
    <property type="entry name" value="CofH/MnqC-like_C"/>
</dbReference>
<keyword evidence="4 6" id="KW-0408">Iron</keyword>
<evidence type="ECO:0000256" key="1">
    <source>
        <dbReference type="ARBA" id="ARBA00022485"/>
    </source>
</evidence>
<evidence type="ECO:0000256" key="7">
    <source>
        <dbReference type="PIRSR" id="PIRSR004762-1"/>
    </source>
</evidence>
<proteinExistence type="inferred from homology"/>
<comment type="pathway">
    <text evidence="6">Quinol/quinone metabolism; menaquinone biosynthesis.</text>
</comment>
<dbReference type="Pfam" id="PF04055">
    <property type="entry name" value="Radical_SAM"/>
    <property type="match status" value="1"/>
</dbReference>
<dbReference type="SFLD" id="SFLDS00029">
    <property type="entry name" value="Radical_SAM"/>
    <property type="match status" value="1"/>
</dbReference>
<feature type="binding site" evidence="6 7">
    <location>
        <position position="80"/>
    </location>
    <ligand>
        <name>[4Fe-4S] cluster</name>
        <dbReference type="ChEBI" id="CHEBI:49883"/>
        <note>4Fe-4S-S-AdoMet</note>
    </ligand>
</feature>
<keyword evidence="3 6" id="KW-0479">Metal-binding</keyword>
<dbReference type="SFLD" id="SFLDG01064">
    <property type="entry name" value="F420__menaquinone_cofactor_bio"/>
    <property type="match status" value="1"/>
</dbReference>
<keyword evidence="5 6" id="KW-0411">Iron-sulfur</keyword>
<dbReference type="Proteomes" id="UP000244338">
    <property type="component" value="Unassembled WGS sequence"/>
</dbReference>
<evidence type="ECO:0000256" key="6">
    <source>
        <dbReference type="HAMAP-Rule" id="MF_00993"/>
    </source>
</evidence>
<dbReference type="CDD" id="cd01335">
    <property type="entry name" value="Radical_SAM"/>
    <property type="match status" value="1"/>
</dbReference>
<evidence type="ECO:0000259" key="9">
    <source>
        <dbReference type="PROSITE" id="PS51918"/>
    </source>
</evidence>
<dbReference type="InterPro" id="IPR013785">
    <property type="entry name" value="Aldolase_TIM"/>
</dbReference>
<dbReference type="HAMAP" id="MF_00993">
    <property type="entry name" value="MqnE"/>
    <property type="match status" value="1"/>
</dbReference>
<dbReference type="GO" id="GO:0102573">
    <property type="term" value="F:aminodeoxyfutalosine synthase activity"/>
    <property type="evidence" value="ECO:0007669"/>
    <property type="project" value="UniProtKB-EC"/>
</dbReference>
<dbReference type="AlphaFoldDB" id="A0A2R6Y4L7"/>
<dbReference type="InterPro" id="IPR034405">
    <property type="entry name" value="F420"/>
</dbReference>
<gene>
    <name evidence="6" type="primary">mqnE</name>
    <name evidence="10" type="ORF">BSOLF_1174</name>
</gene>
<dbReference type="EC" id="2.5.1.120" evidence="6"/>
<dbReference type="GO" id="GO:0044689">
    <property type="term" value="F:7,8-didemethyl-8-hydroxy-5-deazariboflavin synthase activity"/>
    <property type="evidence" value="ECO:0007669"/>
    <property type="project" value="TreeGrafter"/>
</dbReference>
<comment type="cofactor">
    <cofactor evidence="6 7">
        <name>[4Fe-4S] cluster</name>
        <dbReference type="ChEBI" id="CHEBI:49883"/>
    </cofactor>
    <text evidence="6 7">Binds 1 [4Fe-4S] cluster. The cluster is coordinated with 3 cysteines and an exchangeable S-adenosyl-L-methionine.</text>
</comment>
<dbReference type="SUPFAM" id="SSF102114">
    <property type="entry name" value="Radical SAM enzymes"/>
    <property type="match status" value="1"/>
</dbReference>
<dbReference type="EMBL" id="PEBX01000004">
    <property type="protein sequence ID" value="PTQ57630.1"/>
    <property type="molecule type" value="Genomic_DNA"/>
</dbReference>
<evidence type="ECO:0000313" key="11">
    <source>
        <dbReference type="Proteomes" id="UP000244338"/>
    </source>
</evidence>
<evidence type="ECO:0000256" key="3">
    <source>
        <dbReference type="ARBA" id="ARBA00022723"/>
    </source>
</evidence>
<accession>A0A2R6Y4L7</accession>
<dbReference type="PIRSF" id="PIRSF004762">
    <property type="entry name" value="CHP00423"/>
    <property type="match status" value="1"/>
</dbReference>
<dbReference type="SFLD" id="SFLDF00343">
    <property type="entry name" value="aminofutalosine_synthase_(mqnE"/>
    <property type="match status" value="1"/>
</dbReference>
<comment type="function">
    <text evidence="6">Radical SAM enzyme that catalyzes the addition of the adenosyl radical to the double bond of 3-[(1-carboxyvinyl)oxy]benzoate, leading to aminodeoxyfutalosine (AFL), a key intermediate in the formation of menaquinone (MK, vitamin K2) from chorismate.</text>
</comment>
<feature type="binding site" evidence="8">
    <location>
        <position position="192"/>
    </location>
    <ligand>
        <name>S-adenosyl-L-methionine</name>
        <dbReference type="ChEBI" id="CHEBI:59789"/>
    </ligand>
</feature>
<dbReference type="GO" id="GO:0005506">
    <property type="term" value="F:iron ion binding"/>
    <property type="evidence" value="ECO:0007669"/>
    <property type="project" value="UniProtKB-UniRule"/>
</dbReference>
<dbReference type="PANTHER" id="PTHR43076:SF7">
    <property type="entry name" value="AMINODEOXYFUTALOSINE SYNTHASE"/>
    <property type="match status" value="1"/>
</dbReference>
<feature type="binding site" evidence="6 7">
    <location>
        <position position="84"/>
    </location>
    <ligand>
        <name>[4Fe-4S] cluster</name>
        <dbReference type="ChEBI" id="CHEBI:49883"/>
        <note>4Fe-4S-S-AdoMet</note>
    </ligand>
</feature>
<dbReference type="SFLD" id="SFLDF00342">
    <property type="entry name" value="cyclic_dehypoxanthine_futalosi"/>
    <property type="match status" value="1"/>
</dbReference>
<dbReference type="Gene3D" id="3.20.20.70">
    <property type="entry name" value="Aldolase class I"/>
    <property type="match status" value="1"/>
</dbReference>
<dbReference type="SMART" id="SM00729">
    <property type="entry name" value="Elp3"/>
    <property type="match status" value="1"/>
</dbReference>
<reference evidence="11" key="1">
    <citation type="journal article" date="2018" name="Sci. Rep.">
        <title>Lignite coal burning seam in the remote Altai Mountains harbors a hydrogen-driven thermophilic microbial community.</title>
        <authorList>
            <person name="Kadnikov V.V."/>
            <person name="Mardanov A.V."/>
            <person name="Ivasenko D.A."/>
            <person name="Antsiferov D.V."/>
            <person name="Beletsky A.V."/>
            <person name="Karnachuk O.V."/>
            <person name="Ravin N.V."/>
        </authorList>
    </citation>
    <scope>NUCLEOTIDE SEQUENCE [LARGE SCALE GENOMIC DNA]</scope>
</reference>
<evidence type="ECO:0000256" key="8">
    <source>
        <dbReference type="PIRSR" id="PIRSR004762-2"/>
    </source>
</evidence>
<dbReference type="InterPro" id="IPR020050">
    <property type="entry name" value="FO_synthase_su2"/>
</dbReference>
<keyword evidence="6" id="KW-0808">Transferase</keyword>
<dbReference type="NCBIfam" id="TIGR03700">
    <property type="entry name" value="mena_SCO4494"/>
    <property type="match status" value="1"/>
</dbReference>
<dbReference type="NCBIfam" id="TIGR00423">
    <property type="entry name" value="CofH family radical SAM protein"/>
    <property type="match status" value="1"/>
</dbReference>
<dbReference type="InterPro" id="IPR007197">
    <property type="entry name" value="rSAM"/>
</dbReference>
<dbReference type="Pfam" id="PF19288">
    <property type="entry name" value="CofH_C"/>
    <property type="match status" value="1"/>
</dbReference>
<dbReference type="GO" id="GO:0009234">
    <property type="term" value="P:menaquinone biosynthetic process"/>
    <property type="evidence" value="ECO:0007669"/>
    <property type="project" value="UniProtKB-UniRule"/>
</dbReference>
<dbReference type="SFLD" id="SFLDG01389">
    <property type="entry name" value="menaquinone_synthsis_involved"/>
    <property type="match status" value="1"/>
</dbReference>
<dbReference type="UniPathway" id="UPA00079"/>
<keyword evidence="6" id="KW-0474">Menaquinone biosynthesis</keyword>
<sequence>MKRNVSKERGRRVSIALSNLTDIREKVEAGERLTFEDGMRLLTSNDLYTIGQLADLVRARKNGDIVTFIVNTHLNYTNICYLDCKLCAFGVKPDQPKAYALSLAELEKKFDEMKGKGFTELHIVGGVNPRLPFSYYEEMLRMAKAAMPDVHIQAFTAVELDYLSRVVHLPLEEVIDRLRAAGLGSILGGGAEIFDPEIRSIISGHKTSAERWLKIHRHVHRLGMRSNASILYGSIERPEHVIDHLLRLRELQDETGGFDAFFGFAFHPENTTLGREYHITGETTGLYDLKLLATARLMLDNFQHIRAFWMMIGLKLAQVSLYFGVDDLDGTVMEEQIVHDAGSQAPQMTPKESFINMIREAGRIPAERDTLYRILKTY</sequence>